<dbReference type="RefSeq" id="WP_099306040.1">
    <property type="nucleotide sequence ID" value="NZ_PDVP01000004.1"/>
</dbReference>
<dbReference type="AlphaFoldDB" id="A0A2G1QNW7"/>
<dbReference type="PANTHER" id="PTHR38588:SF1">
    <property type="entry name" value="BLL0334 PROTEIN"/>
    <property type="match status" value="1"/>
</dbReference>
<dbReference type="Gene3D" id="3.30.530.20">
    <property type="match status" value="1"/>
</dbReference>
<keyword evidence="2" id="KW-1185">Reference proteome</keyword>
<accession>A0A2G1QNW7</accession>
<gene>
    <name evidence="1" type="ORF">CSC94_09195</name>
</gene>
<reference evidence="1 2" key="1">
    <citation type="submission" date="2017-10" db="EMBL/GenBank/DDBJ databases">
        <title>Sedimentibacterium mangrovi gen. nov., sp. nov., a novel member of family Phyllobacteriacea isolated from mangrove sediment.</title>
        <authorList>
            <person name="Liao H."/>
            <person name="Tian Y."/>
        </authorList>
    </citation>
    <scope>NUCLEOTIDE SEQUENCE [LARGE SCALE GENOMIC DNA]</scope>
    <source>
        <strain evidence="1 2">X9-2-2</strain>
    </source>
</reference>
<evidence type="ECO:0000313" key="2">
    <source>
        <dbReference type="Proteomes" id="UP000221168"/>
    </source>
</evidence>
<comment type="caution">
    <text evidence="1">The sequence shown here is derived from an EMBL/GenBank/DDBJ whole genome shotgun (WGS) entry which is preliminary data.</text>
</comment>
<name>A0A2G1QNW7_9HYPH</name>
<evidence type="ECO:0000313" key="1">
    <source>
        <dbReference type="EMBL" id="PHP67213.1"/>
    </source>
</evidence>
<dbReference type="InterPro" id="IPR010419">
    <property type="entry name" value="CO_DH_gsu"/>
</dbReference>
<dbReference type="Proteomes" id="UP000221168">
    <property type="component" value="Unassembled WGS sequence"/>
</dbReference>
<proteinExistence type="predicted"/>
<dbReference type="Pfam" id="PF06240">
    <property type="entry name" value="COXG"/>
    <property type="match status" value="1"/>
</dbReference>
<protein>
    <submittedName>
        <fullName evidence="1">Carbon monoxide dehydrogenase</fullName>
    </submittedName>
</protein>
<sequence length="151" mass="16240">MNLSDELTIPAPRSRVYEALQDPEILRRCIPGCEELTKVSDSELEAKVALKIGPIKARFSGNVTLNPENPPQTFSLSGEGNGGIAGFARGGATVKLEDRGDETLLRYEATADIGGKLAQLGSRLIQGTAKKLAAQFFESLRTELTHARETA</sequence>
<dbReference type="PANTHER" id="PTHR38588">
    <property type="entry name" value="BLL0334 PROTEIN"/>
    <property type="match status" value="1"/>
</dbReference>
<dbReference type="SUPFAM" id="SSF55961">
    <property type="entry name" value="Bet v1-like"/>
    <property type="match status" value="1"/>
</dbReference>
<dbReference type="CDD" id="cd05018">
    <property type="entry name" value="CoxG"/>
    <property type="match status" value="1"/>
</dbReference>
<dbReference type="InterPro" id="IPR023393">
    <property type="entry name" value="START-like_dom_sf"/>
</dbReference>
<dbReference type="OrthoDB" id="9787428at2"/>
<organism evidence="1 2">
    <name type="scientific">Zhengella mangrovi</name>
    <dbReference type="NCBI Taxonomy" id="1982044"/>
    <lineage>
        <taxon>Bacteria</taxon>
        <taxon>Pseudomonadati</taxon>
        <taxon>Pseudomonadota</taxon>
        <taxon>Alphaproteobacteria</taxon>
        <taxon>Hyphomicrobiales</taxon>
        <taxon>Notoacmeibacteraceae</taxon>
        <taxon>Zhengella</taxon>
    </lineage>
</organism>
<dbReference type="EMBL" id="PDVP01000004">
    <property type="protein sequence ID" value="PHP67213.1"/>
    <property type="molecule type" value="Genomic_DNA"/>
</dbReference>